<dbReference type="SUPFAM" id="SSF56281">
    <property type="entry name" value="Metallo-hydrolase/oxidoreductase"/>
    <property type="match status" value="1"/>
</dbReference>
<evidence type="ECO:0000256" key="3">
    <source>
        <dbReference type="ARBA" id="ARBA00022723"/>
    </source>
</evidence>
<dbReference type="EMBL" id="AORV01000020">
    <property type="protein sequence ID" value="EMS73428.1"/>
    <property type="molecule type" value="Genomic_DNA"/>
</dbReference>
<feature type="domain" description="Metallo-beta-lactamase" evidence="6">
    <location>
        <begin position="34"/>
        <end position="258"/>
    </location>
</feature>
<evidence type="ECO:0000313" key="7">
    <source>
        <dbReference type="EMBL" id="EMS73428.1"/>
    </source>
</evidence>
<dbReference type="PANTHER" id="PTHR42978:SF2">
    <property type="entry name" value="102 KBASES UNSTABLE REGION: FROM 1 TO 119443"/>
    <property type="match status" value="1"/>
</dbReference>
<evidence type="ECO:0000256" key="2">
    <source>
        <dbReference type="ARBA" id="ARBA00007749"/>
    </source>
</evidence>
<reference evidence="7 8" key="1">
    <citation type="journal article" date="2013" name="Genome Announc.">
        <title>Draft Genome Sequence of the Cellulolytic, Mesophilic, Anaerobic Bacterium Clostridium termitidis Strain CT1112 (DSM 5398).</title>
        <authorList>
            <person name="Lal S."/>
            <person name="Ramachandran U."/>
            <person name="Zhang X."/>
            <person name="Munir R."/>
            <person name="Sparling R."/>
            <person name="Levin D.B."/>
        </authorList>
    </citation>
    <scope>NUCLEOTIDE SEQUENCE [LARGE SCALE GENOMIC DNA]</scope>
    <source>
        <strain evidence="7 8">CT1112</strain>
    </source>
</reference>
<dbReference type="SMART" id="SM00849">
    <property type="entry name" value="Lactamase_B"/>
    <property type="match status" value="1"/>
</dbReference>
<dbReference type="Pfam" id="PF00753">
    <property type="entry name" value="Lactamase_B"/>
    <property type="match status" value="1"/>
</dbReference>
<comment type="caution">
    <text evidence="7">The sequence shown here is derived from an EMBL/GenBank/DDBJ whole genome shotgun (WGS) entry which is preliminary data.</text>
</comment>
<dbReference type="Proteomes" id="UP000014155">
    <property type="component" value="Unassembled WGS sequence"/>
</dbReference>
<dbReference type="InterPro" id="IPR001279">
    <property type="entry name" value="Metallo-B-lactamas"/>
</dbReference>
<dbReference type="eggNOG" id="COG0491">
    <property type="taxonomic scope" value="Bacteria"/>
</dbReference>
<dbReference type="CDD" id="cd07729">
    <property type="entry name" value="AHL_lactonase_MBL-fold"/>
    <property type="match status" value="1"/>
</dbReference>
<accession>S0FXX8</accession>
<proteinExistence type="inferred from homology"/>
<dbReference type="InterPro" id="IPR036866">
    <property type="entry name" value="RibonucZ/Hydroxyglut_hydro"/>
</dbReference>
<keyword evidence="8" id="KW-1185">Reference proteome</keyword>
<protein>
    <submittedName>
        <fullName evidence="7">Beta-lactamase domain-containing protein</fullName>
    </submittedName>
</protein>
<dbReference type="PANTHER" id="PTHR42978">
    <property type="entry name" value="QUORUM-QUENCHING LACTONASE YTNP-RELATED-RELATED"/>
    <property type="match status" value="1"/>
</dbReference>
<dbReference type="Gene3D" id="3.60.15.10">
    <property type="entry name" value="Ribonuclease Z/Hydroxyacylglutathione hydrolase-like"/>
    <property type="match status" value="1"/>
</dbReference>
<gene>
    <name evidence="7" type="ORF">CTER_0586</name>
</gene>
<dbReference type="PATRIC" id="fig|1195236.3.peg.909"/>
<dbReference type="InterPro" id="IPR051013">
    <property type="entry name" value="MBL_superfamily_lactonases"/>
</dbReference>
<evidence type="ECO:0000256" key="5">
    <source>
        <dbReference type="ARBA" id="ARBA00022833"/>
    </source>
</evidence>
<dbReference type="GO" id="GO:0046872">
    <property type="term" value="F:metal ion binding"/>
    <property type="evidence" value="ECO:0007669"/>
    <property type="project" value="UniProtKB-KW"/>
</dbReference>
<keyword evidence="3" id="KW-0479">Metal-binding</keyword>
<comment type="cofactor">
    <cofactor evidence="1">
        <name>Zn(2+)</name>
        <dbReference type="ChEBI" id="CHEBI:29105"/>
    </cofactor>
</comment>
<name>S0FXX8_RUMCE</name>
<evidence type="ECO:0000256" key="1">
    <source>
        <dbReference type="ARBA" id="ARBA00001947"/>
    </source>
</evidence>
<dbReference type="GO" id="GO:0016787">
    <property type="term" value="F:hydrolase activity"/>
    <property type="evidence" value="ECO:0007669"/>
    <property type="project" value="UniProtKB-KW"/>
</dbReference>
<dbReference type="AlphaFoldDB" id="S0FXX8"/>
<evidence type="ECO:0000313" key="8">
    <source>
        <dbReference type="Proteomes" id="UP000014155"/>
    </source>
</evidence>
<evidence type="ECO:0000259" key="6">
    <source>
        <dbReference type="SMART" id="SM00849"/>
    </source>
</evidence>
<dbReference type="STRING" id="1195236.CTER_0586"/>
<sequence>MANYSMWLLEYAYVPVQAISSVLAGQHNKGTCKLAFTYLAIIGEGHNILIDVGTDNSNEYTRKLSERDSITNWQPPEKVLANIGLKPEDIDTVIFTHAHYDHINNMDAFPNAHFYMQSKELLGWISAMSMEKKYSSLQMALNPDDIVNAVKKLAEGRLTLIDGEYRNILPGINLYPAYDGHTYGSQMIEVENEADGKTDNWIVTGDLVYVEENLTGINNDGIYVPVGLGVGSPANMMKTYDEILKRAHGRMERIVIGHESNNWTKYNSWTTKENLQVAELCLAPGIKSLIPKTI</sequence>
<keyword evidence="4" id="KW-0378">Hydrolase</keyword>
<dbReference type="RefSeq" id="WP_004623924.1">
    <property type="nucleotide sequence ID" value="NZ_AORV01000020.1"/>
</dbReference>
<evidence type="ECO:0000256" key="4">
    <source>
        <dbReference type="ARBA" id="ARBA00022801"/>
    </source>
</evidence>
<comment type="similarity">
    <text evidence="2">Belongs to the metallo-beta-lactamase superfamily.</text>
</comment>
<organism evidence="7 8">
    <name type="scientific">Ruminiclostridium cellobioparum subsp. termitidis CT1112</name>
    <dbReference type="NCBI Taxonomy" id="1195236"/>
    <lineage>
        <taxon>Bacteria</taxon>
        <taxon>Bacillati</taxon>
        <taxon>Bacillota</taxon>
        <taxon>Clostridia</taxon>
        <taxon>Eubacteriales</taxon>
        <taxon>Oscillospiraceae</taxon>
        <taxon>Ruminiclostridium</taxon>
    </lineage>
</organism>
<keyword evidence="5" id="KW-0862">Zinc</keyword>